<feature type="domain" description="DUF4326" evidence="1">
    <location>
        <begin position="10"/>
        <end position="120"/>
    </location>
</feature>
<dbReference type="InterPro" id="IPR025475">
    <property type="entry name" value="DUF4326"/>
</dbReference>
<protein>
    <submittedName>
        <fullName evidence="2">DUF4326 domain-containing protein</fullName>
    </submittedName>
</protein>
<reference evidence="2 3" key="1">
    <citation type="submission" date="2019-11" db="EMBL/GenBank/DDBJ databases">
        <authorList>
            <person name="Cao P."/>
        </authorList>
    </citation>
    <scope>NUCLEOTIDE SEQUENCE [LARGE SCALE GENOMIC DNA]</scope>
    <source>
        <strain evidence="2 3">NEAU-AAG5</strain>
    </source>
</reference>
<proteinExistence type="predicted"/>
<organism evidence="2 3">
    <name type="scientific">Actinomadura litoris</name>
    <dbReference type="NCBI Taxonomy" id="2678616"/>
    <lineage>
        <taxon>Bacteria</taxon>
        <taxon>Bacillati</taxon>
        <taxon>Actinomycetota</taxon>
        <taxon>Actinomycetes</taxon>
        <taxon>Streptosporangiales</taxon>
        <taxon>Thermomonosporaceae</taxon>
        <taxon>Actinomadura</taxon>
    </lineage>
</organism>
<dbReference type="RefSeq" id="WP_156220641.1">
    <property type="nucleotide sequence ID" value="NZ_WOFH01000014.1"/>
</dbReference>
<accession>A0A7K1LAM0</accession>
<evidence type="ECO:0000313" key="2">
    <source>
        <dbReference type="EMBL" id="MUN41472.1"/>
    </source>
</evidence>
<gene>
    <name evidence="2" type="ORF">GNZ18_33495</name>
</gene>
<dbReference type="EMBL" id="WOFH01000014">
    <property type="protein sequence ID" value="MUN41472.1"/>
    <property type="molecule type" value="Genomic_DNA"/>
</dbReference>
<name>A0A7K1LAM0_9ACTN</name>
<dbReference type="Proteomes" id="UP000432015">
    <property type="component" value="Unassembled WGS sequence"/>
</dbReference>
<comment type="caution">
    <text evidence="2">The sequence shown here is derived from an EMBL/GenBank/DDBJ whole genome shotgun (WGS) entry which is preliminary data.</text>
</comment>
<keyword evidence="3" id="KW-1185">Reference proteome</keyword>
<dbReference type="Pfam" id="PF14216">
    <property type="entry name" value="DUF4326"/>
    <property type="match status" value="1"/>
</dbReference>
<evidence type="ECO:0000259" key="1">
    <source>
        <dbReference type="Pfam" id="PF14216"/>
    </source>
</evidence>
<dbReference type="AlphaFoldDB" id="A0A7K1LAM0"/>
<sequence length="131" mass="15157">MSPVRIQRRRVAGWRMPQGVVYVGRPTKWANPWRIVPVRDNHYPWGEAADVIHETRHASLGRFERFTRIPNTGAPYWAVHAFKRELTPELRAAIRRELAGKDLACWCRLDQPCHADVLLEIARGGETGRRP</sequence>
<evidence type="ECO:0000313" key="3">
    <source>
        <dbReference type="Proteomes" id="UP000432015"/>
    </source>
</evidence>